<comment type="caution">
    <text evidence="2">The sequence shown here is derived from an EMBL/GenBank/DDBJ whole genome shotgun (WGS) entry which is preliminary data.</text>
</comment>
<sequence>MLSDMGSNNLFNPMLDKLIEPGSPTRDRTQSSNPMSDKPIEPAVKGHDQPGWDFKTASKAGLDGHIQFDIGCGHPIQPQVPTNAPSESLSNSKLMAKGPGH</sequence>
<dbReference type="AlphaFoldDB" id="A0A2N5W1W9"/>
<evidence type="ECO:0000313" key="2">
    <source>
        <dbReference type="EMBL" id="PLW56241.1"/>
    </source>
</evidence>
<feature type="region of interest" description="Disordered" evidence="1">
    <location>
        <begin position="69"/>
        <end position="101"/>
    </location>
</feature>
<organism evidence="2 3">
    <name type="scientific">Puccinia coronata f. sp. avenae</name>
    <dbReference type="NCBI Taxonomy" id="200324"/>
    <lineage>
        <taxon>Eukaryota</taxon>
        <taxon>Fungi</taxon>
        <taxon>Dikarya</taxon>
        <taxon>Basidiomycota</taxon>
        <taxon>Pucciniomycotina</taxon>
        <taxon>Pucciniomycetes</taxon>
        <taxon>Pucciniales</taxon>
        <taxon>Pucciniaceae</taxon>
        <taxon>Puccinia</taxon>
    </lineage>
</organism>
<proteinExistence type="predicted"/>
<dbReference type="Proteomes" id="UP000235388">
    <property type="component" value="Unassembled WGS sequence"/>
</dbReference>
<dbReference type="EMBL" id="PGCJ01000023">
    <property type="protein sequence ID" value="PLW56241.1"/>
    <property type="molecule type" value="Genomic_DNA"/>
</dbReference>
<evidence type="ECO:0000313" key="3">
    <source>
        <dbReference type="Proteomes" id="UP000235388"/>
    </source>
</evidence>
<name>A0A2N5W1W9_9BASI</name>
<accession>A0A2N5W1W9</accession>
<reference evidence="2 3" key="1">
    <citation type="submission" date="2017-11" db="EMBL/GenBank/DDBJ databases">
        <title>De novo assembly and phasing of dikaryotic genomes from two isolates of Puccinia coronata f. sp. avenae, the causal agent of oat crown rust.</title>
        <authorList>
            <person name="Miller M.E."/>
            <person name="Zhang Y."/>
            <person name="Omidvar V."/>
            <person name="Sperschneider J."/>
            <person name="Schwessinger B."/>
            <person name="Raley C."/>
            <person name="Palmer J.M."/>
            <person name="Garnica D."/>
            <person name="Upadhyaya N."/>
            <person name="Rathjen J."/>
            <person name="Taylor J.M."/>
            <person name="Park R.F."/>
            <person name="Dodds P.N."/>
            <person name="Hirsch C.D."/>
            <person name="Kianian S.F."/>
            <person name="Figueroa M."/>
        </authorList>
    </citation>
    <scope>NUCLEOTIDE SEQUENCE [LARGE SCALE GENOMIC DNA]</scope>
    <source>
        <strain evidence="2">12NC29</strain>
    </source>
</reference>
<evidence type="ECO:0000256" key="1">
    <source>
        <dbReference type="SAM" id="MobiDB-lite"/>
    </source>
</evidence>
<feature type="compositionally biased region" description="Polar residues" evidence="1">
    <location>
        <begin position="79"/>
        <end position="93"/>
    </location>
</feature>
<gene>
    <name evidence="2" type="ORF">PCANC_02063</name>
</gene>
<protein>
    <submittedName>
        <fullName evidence="2">Uncharacterized protein</fullName>
    </submittedName>
</protein>
<keyword evidence="3" id="KW-1185">Reference proteome</keyword>
<feature type="compositionally biased region" description="Basic and acidic residues" evidence="1">
    <location>
        <begin position="38"/>
        <end position="50"/>
    </location>
</feature>
<feature type="compositionally biased region" description="Polar residues" evidence="1">
    <location>
        <begin position="1"/>
        <end position="11"/>
    </location>
</feature>
<feature type="region of interest" description="Disordered" evidence="1">
    <location>
        <begin position="1"/>
        <end position="57"/>
    </location>
</feature>